<comment type="similarity">
    <text evidence="5">Belongs to the 4-toluene sulfonate uptake permease (TSUP) (TC 2.A.102) family.</text>
</comment>
<keyword evidence="5" id="KW-1003">Cell membrane</keyword>
<dbReference type="RefSeq" id="WP_052484933.1">
    <property type="nucleotide sequence ID" value="NZ_CDGG01000001.1"/>
</dbReference>
<dbReference type="EMBL" id="CDGG01000001">
    <property type="protein sequence ID" value="CEI81470.1"/>
    <property type="molecule type" value="Genomic_DNA"/>
</dbReference>
<reference evidence="6 7" key="1">
    <citation type="submission" date="2014-11" db="EMBL/GenBank/DDBJ databases">
        <authorList>
            <person name="Urmite Genomes Urmite Genomes"/>
        </authorList>
    </citation>
    <scope>NUCLEOTIDE SEQUENCE [LARGE SCALE GENOMIC DNA]</scope>
    <source>
        <strain evidence="6 7">Oc5</strain>
    </source>
</reference>
<organism evidence="6 7">
    <name type="scientific">Oceanobacillus oncorhynchi</name>
    <dbReference type="NCBI Taxonomy" id="545501"/>
    <lineage>
        <taxon>Bacteria</taxon>
        <taxon>Bacillati</taxon>
        <taxon>Bacillota</taxon>
        <taxon>Bacilli</taxon>
        <taxon>Bacillales</taxon>
        <taxon>Bacillaceae</taxon>
        <taxon>Oceanobacillus</taxon>
    </lineage>
</organism>
<evidence type="ECO:0000256" key="4">
    <source>
        <dbReference type="ARBA" id="ARBA00023136"/>
    </source>
</evidence>
<evidence type="ECO:0000256" key="3">
    <source>
        <dbReference type="ARBA" id="ARBA00022989"/>
    </source>
</evidence>
<keyword evidence="4 5" id="KW-0472">Membrane</keyword>
<dbReference type="Pfam" id="PF01925">
    <property type="entry name" value="TauE"/>
    <property type="match status" value="1"/>
</dbReference>
<keyword evidence="2 5" id="KW-0812">Transmembrane</keyword>
<name>A0A0A1M837_9BACI</name>
<dbReference type="STRING" id="545501.BN997_01292"/>
<feature type="transmembrane region" description="Helical" evidence="5">
    <location>
        <begin position="71"/>
        <end position="88"/>
    </location>
</feature>
<accession>A0A0A1M837</accession>
<dbReference type="Proteomes" id="UP000040453">
    <property type="component" value="Unassembled WGS sequence"/>
</dbReference>
<dbReference type="GO" id="GO:0005886">
    <property type="term" value="C:plasma membrane"/>
    <property type="evidence" value="ECO:0007669"/>
    <property type="project" value="UniProtKB-SubCell"/>
</dbReference>
<proteinExistence type="inferred from homology"/>
<evidence type="ECO:0000256" key="1">
    <source>
        <dbReference type="ARBA" id="ARBA00004141"/>
    </source>
</evidence>
<protein>
    <recommendedName>
        <fullName evidence="5">Probable membrane transporter protein</fullName>
    </recommendedName>
</protein>
<keyword evidence="3 5" id="KW-1133">Transmembrane helix</keyword>
<keyword evidence="7" id="KW-1185">Reference proteome</keyword>
<evidence type="ECO:0000256" key="5">
    <source>
        <dbReference type="RuleBase" id="RU363041"/>
    </source>
</evidence>
<feature type="transmembrane region" description="Helical" evidence="5">
    <location>
        <begin position="94"/>
        <end position="117"/>
    </location>
</feature>
<evidence type="ECO:0000313" key="6">
    <source>
        <dbReference type="EMBL" id="CEI81470.1"/>
    </source>
</evidence>
<sequence length="123" mass="13936">MDANSLNHSTNHAVGERKKLPLHEVSFYIYFEILIILIAAILFYRQLRGIKPREVDVSEKESRQAEIGAEIYTYKFQIIPAVAIAFFARMLSGFFGIGGGAIMVPVMLLVFGPPILLRRHRCL</sequence>
<dbReference type="AlphaFoldDB" id="A0A0A1M837"/>
<dbReference type="OrthoDB" id="9780109at2"/>
<gene>
    <name evidence="6" type="ORF">BN997_01292</name>
</gene>
<feature type="transmembrane region" description="Helical" evidence="5">
    <location>
        <begin position="27"/>
        <end position="44"/>
    </location>
</feature>
<evidence type="ECO:0000256" key="2">
    <source>
        <dbReference type="ARBA" id="ARBA00022692"/>
    </source>
</evidence>
<evidence type="ECO:0000313" key="7">
    <source>
        <dbReference type="Proteomes" id="UP000040453"/>
    </source>
</evidence>
<dbReference type="InterPro" id="IPR002781">
    <property type="entry name" value="TM_pro_TauE-like"/>
</dbReference>
<comment type="subcellular location">
    <subcellularLocation>
        <location evidence="5">Cell membrane</location>
        <topology evidence="5">Multi-pass membrane protein</topology>
    </subcellularLocation>
    <subcellularLocation>
        <location evidence="1">Membrane</location>
        <topology evidence="1">Multi-pass membrane protein</topology>
    </subcellularLocation>
</comment>